<evidence type="ECO:0000256" key="1">
    <source>
        <dbReference type="SAM" id="Phobius"/>
    </source>
</evidence>
<protein>
    <submittedName>
        <fullName evidence="2">Uncharacterized protein</fullName>
    </submittedName>
</protein>
<keyword evidence="1" id="KW-1133">Transmembrane helix</keyword>
<accession>A0A076LEV7</accession>
<evidence type="ECO:0000313" key="3">
    <source>
        <dbReference type="Proteomes" id="UP000028681"/>
    </source>
</evidence>
<feature type="transmembrane region" description="Helical" evidence="1">
    <location>
        <begin position="15"/>
        <end position="38"/>
    </location>
</feature>
<dbReference type="HOGENOM" id="CLU_3308808_0_0_6"/>
<dbReference type="AlphaFoldDB" id="A0A076LEV7"/>
<dbReference type="KEGG" id="ete:ETEE_0566"/>
<gene>
    <name evidence="2" type="ORF">ETEE_0566</name>
</gene>
<sequence>MQPFFHQVKYPEKKYFILAIILLTSIIASSILVVSFVFY</sequence>
<dbReference type="Proteomes" id="UP000028681">
    <property type="component" value="Chromosome"/>
</dbReference>
<organism evidence="2 3">
    <name type="scientific">Edwardsiella anguillarum ET080813</name>
    <dbReference type="NCBI Taxonomy" id="667120"/>
    <lineage>
        <taxon>Bacteria</taxon>
        <taxon>Pseudomonadati</taxon>
        <taxon>Pseudomonadota</taxon>
        <taxon>Gammaproteobacteria</taxon>
        <taxon>Enterobacterales</taxon>
        <taxon>Hafniaceae</taxon>
        <taxon>Edwardsiella</taxon>
    </lineage>
</organism>
<evidence type="ECO:0000313" key="2">
    <source>
        <dbReference type="EMBL" id="AIJ07040.1"/>
    </source>
</evidence>
<dbReference type="EMBL" id="CP006664">
    <property type="protein sequence ID" value="AIJ07040.1"/>
    <property type="molecule type" value="Genomic_DNA"/>
</dbReference>
<proteinExistence type="predicted"/>
<keyword evidence="1" id="KW-0472">Membrane</keyword>
<name>A0A076LEV7_9GAMM</name>
<keyword evidence="1" id="KW-0812">Transmembrane</keyword>
<reference evidence="2 3" key="1">
    <citation type="journal article" date="2012" name="PLoS ONE">
        <title>Edwardsiella comparative phylogenomics reveal the new intra/inter-species taxonomic relationships, virulence evolution and niche adaptation mechanisms.</title>
        <authorList>
            <person name="Yang M."/>
            <person name="Lv Y."/>
            <person name="Xiao J."/>
            <person name="Wu H."/>
            <person name="Zheng H."/>
            <person name="Liu Q."/>
            <person name="Zhang Y."/>
            <person name="Wang Q."/>
        </authorList>
    </citation>
    <scope>NUCLEOTIDE SEQUENCE [LARGE SCALE GENOMIC DNA]</scope>
    <source>
        <strain evidence="3">080813</strain>
    </source>
</reference>